<sequence length="818" mass="87534">MTSAMTPALTAALTAAITPIELRTLIDRYRAEGLVPPGPLVCSGGRAPDGSFNPFGIVADLVVDLKVLLDEADAAGLQALDIHADTVVVPEGFDRRLDGAVRRLTVIARRIVSEGTTVLRMLHDEDNELSRVRIFVETVEGRFTLYGGPTRDTAYALEEAWDTVARPQFSNFLWQDNRAVVKHTPVPPGLLEHGEPMHRVLAALFALSAGMAGRPGHSAAELALCHEALGWITRWSGVESGFGELIQAAGSLQRLLPAMGVAGLARPIPDLSAGSYLSLAKARQEVMAAMEAHLRSLRASGELAGAVGSVAQAFADRDTLDLKTLEARCTELEQRLIQQIEALDRAARTVRQEELEAELSALRLKLASDVAQIVRTVKMSLEIAFGVIAVAGSVAALCVGVPPDPKALTETGQKGVLGLKDLYGQAKTLGGSIDGPLKALKALGQSFAIPLQWARHNSSTLKNLVDPAKGALNAVLPVIRGPLGGLDVEGISRELGDTMRALALMPDANEAKAAWTVLENDAVNRLDLVLATEGTEAAVRNAANTLKTQVQKVAVHGRLLAEQSASKNAIARELATLKLEYVAVIGKRKRLQALEQQALTEMVRSARLQGEITLRAESARRGFFVDCFGARAAQAYETGKQPGHRLSMPGTAAAMADAHATLLADHASAQAANARTQGDLRRELRVTDAALLQQLAHGQPISLSIATSHPALASYRRIRLSSVQAWLEFADASAQRINIDMVTGSDFHDSTGNGDERLFCSPLKINFTYAGDQIEFSQHLGDVCPTPFTTWLIEVLEPRQMPAAPRALRLLMAGTAAR</sequence>
<reference evidence="3" key="1">
    <citation type="journal article" date="2019" name="Int. J. Syst. Evol. Microbiol.">
        <title>The Global Catalogue of Microorganisms (GCM) 10K type strain sequencing project: providing services to taxonomists for standard genome sequencing and annotation.</title>
        <authorList>
            <consortium name="The Broad Institute Genomics Platform"/>
            <consortium name="The Broad Institute Genome Sequencing Center for Infectious Disease"/>
            <person name="Wu L."/>
            <person name="Ma J."/>
        </authorList>
    </citation>
    <scope>NUCLEOTIDE SEQUENCE [LARGE SCALE GENOMIC DNA]</scope>
    <source>
        <strain evidence="3">CCUG 62793</strain>
    </source>
</reference>
<dbReference type="RefSeq" id="WP_380110118.1">
    <property type="nucleotide sequence ID" value="NZ_JBHSIH010000001.1"/>
</dbReference>
<evidence type="ECO:0000256" key="1">
    <source>
        <dbReference type="SAM" id="Coils"/>
    </source>
</evidence>
<comment type="caution">
    <text evidence="2">The sequence shown here is derived from an EMBL/GenBank/DDBJ whole genome shotgun (WGS) entry which is preliminary data.</text>
</comment>
<accession>A0ABW5EIL8</accession>
<feature type="coiled-coil region" evidence="1">
    <location>
        <begin position="315"/>
        <end position="372"/>
    </location>
</feature>
<evidence type="ECO:0000313" key="2">
    <source>
        <dbReference type="EMBL" id="MFD2317581.1"/>
    </source>
</evidence>
<dbReference type="Proteomes" id="UP001597287">
    <property type="component" value="Unassembled WGS sequence"/>
</dbReference>
<evidence type="ECO:0000313" key="3">
    <source>
        <dbReference type="Proteomes" id="UP001597287"/>
    </source>
</evidence>
<keyword evidence="1" id="KW-0175">Coiled coil</keyword>
<evidence type="ECO:0008006" key="4">
    <source>
        <dbReference type="Google" id="ProtNLM"/>
    </source>
</evidence>
<keyword evidence="3" id="KW-1185">Reference proteome</keyword>
<protein>
    <recommendedName>
        <fullName evidence="4">Tc toxin complex TcA C-terminal TcB-binding domain-containing protein</fullName>
    </recommendedName>
</protein>
<name>A0ABW5EIL8_9BURK</name>
<gene>
    <name evidence="2" type="ORF">ACFSPV_02590</name>
</gene>
<proteinExistence type="predicted"/>
<dbReference type="EMBL" id="JBHUIG010000003">
    <property type="protein sequence ID" value="MFD2317581.1"/>
    <property type="molecule type" value="Genomic_DNA"/>
</dbReference>
<organism evidence="2 3">
    <name type="scientific">Delftia deserti</name>
    <dbReference type="NCBI Taxonomy" id="1651218"/>
    <lineage>
        <taxon>Bacteria</taxon>
        <taxon>Pseudomonadati</taxon>
        <taxon>Pseudomonadota</taxon>
        <taxon>Betaproteobacteria</taxon>
        <taxon>Burkholderiales</taxon>
        <taxon>Comamonadaceae</taxon>
        <taxon>Delftia</taxon>
    </lineage>
</organism>